<dbReference type="EMBL" id="CP018047">
    <property type="protein sequence ID" value="AQU68064.1"/>
    <property type="molecule type" value="Genomic_DNA"/>
</dbReference>
<accession>A0A1U9QUY4</accession>
<keyword evidence="2" id="KW-1185">Reference proteome</keyword>
<proteinExistence type="predicted"/>
<dbReference type="KEGG" id="snw:BBN63_19405"/>
<name>A0A1U9QUY4_STRNV</name>
<evidence type="ECO:0000313" key="1">
    <source>
        <dbReference type="EMBL" id="AQU68064.1"/>
    </source>
</evidence>
<evidence type="ECO:0000313" key="2">
    <source>
        <dbReference type="Proteomes" id="UP000189677"/>
    </source>
</evidence>
<sequence length="277" mass="30193">MAQISTPLDAYLPTPEENYTLKKARVLLVNQCMRKLGYADNPQPLGKFTGEAYLGHTEFLVAPIQQVERWGYKSPPGAETGKQASETSFTKNVTKIQGQLLSGRISTFNGKPVPENGCEGQALRTLTKGAETAQEVKLPDGSAAGAGKDGFGEGFAEMVVSTARGKAMAKVRNDSRFQKVTTEWSDCMDKQGYDFDSPSAANNDKRWADATQPGKEEIAVAVADMRCKQKVNYLGVGIAVESAYEKQLIEEDAEILDDAKDKTAKWIENANKALKEN</sequence>
<organism evidence="1 2">
    <name type="scientific">Streptomyces niveus</name>
    <name type="common">Streptomyces spheroides</name>
    <dbReference type="NCBI Taxonomy" id="193462"/>
    <lineage>
        <taxon>Bacteria</taxon>
        <taxon>Bacillati</taxon>
        <taxon>Actinomycetota</taxon>
        <taxon>Actinomycetes</taxon>
        <taxon>Kitasatosporales</taxon>
        <taxon>Streptomycetaceae</taxon>
        <taxon>Streptomyces</taxon>
    </lineage>
</organism>
<gene>
    <name evidence="1" type="ORF">BBN63_19405</name>
</gene>
<dbReference type="Proteomes" id="UP000189677">
    <property type="component" value="Chromosome"/>
</dbReference>
<protein>
    <submittedName>
        <fullName evidence="1">Uncharacterized protein</fullName>
    </submittedName>
</protein>
<dbReference type="AlphaFoldDB" id="A0A1U9QUY4"/>
<reference evidence="1 2" key="1">
    <citation type="submission" date="2016-11" db="EMBL/GenBank/DDBJ databases">
        <title>Complete genome sequence of Streptomyces niveus SCSIO 3406.</title>
        <authorList>
            <person name="Zhu Q."/>
            <person name="Cheng W."/>
            <person name="Song Y."/>
            <person name="Li Q."/>
            <person name="Ju J."/>
        </authorList>
    </citation>
    <scope>NUCLEOTIDE SEQUENCE [LARGE SCALE GENOMIC DNA]</scope>
    <source>
        <strain evidence="1 2">SCSIO 3406</strain>
    </source>
</reference>